<gene>
    <name evidence="1" type="ORF">IHE45_04G084100</name>
</gene>
<sequence length="137" mass="15773">MELYEQWKSILKIQKFRRMVSYAGFYCFVTLISYAYTSNTTRAGMSRADQYYAAYPAGIELLTDTAKLYKAALGNCFEQEEWGPIEFSIMAKHFERQGKSPYAYHASTSHTQPMKKKAPLRTCILADQLRVELADIV</sequence>
<evidence type="ECO:0000313" key="2">
    <source>
        <dbReference type="Proteomes" id="UP000827976"/>
    </source>
</evidence>
<proteinExistence type="predicted"/>
<reference evidence="2" key="1">
    <citation type="journal article" date="2022" name="Nat. Commun.">
        <title>Chromosome evolution and the genetic basis of agronomically important traits in greater yam.</title>
        <authorList>
            <person name="Bredeson J.V."/>
            <person name="Lyons J.B."/>
            <person name="Oniyinde I.O."/>
            <person name="Okereke N.R."/>
            <person name="Kolade O."/>
            <person name="Nnabue I."/>
            <person name="Nwadili C.O."/>
            <person name="Hribova E."/>
            <person name="Parker M."/>
            <person name="Nwogha J."/>
            <person name="Shu S."/>
            <person name="Carlson J."/>
            <person name="Kariba R."/>
            <person name="Muthemba S."/>
            <person name="Knop K."/>
            <person name="Barton G.J."/>
            <person name="Sherwood A.V."/>
            <person name="Lopez-Montes A."/>
            <person name="Asiedu R."/>
            <person name="Jamnadass R."/>
            <person name="Muchugi A."/>
            <person name="Goodstein D."/>
            <person name="Egesi C.N."/>
            <person name="Featherston J."/>
            <person name="Asfaw A."/>
            <person name="Simpson G.G."/>
            <person name="Dolezel J."/>
            <person name="Hendre P.S."/>
            <person name="Van Deynze A."/>
            <person name="Kumar P.L."/>
            <person name="Obidiegwu J.E."/>
            <person name="Bhattacharjee R."/>
            <person name="Rokhsar D.S."/>
        </authorList>
    </citation>
    <scope>NUCLEOTIDE SEQUENCE [LARGE SCALE GENOMIC DNA]</scope>
    <source>
        <strain evidence="2">cv. TDa95/00328</strain>
    </source>
</reference>
<dbReference type="Proteomes" id="UP000827976">
    <property type="component" value="Chromosome 4"/>
</dbReference>
<keyword evidence="2" id="KW-1185">Reference proteome</keyword>
<dbReference type="EMBL" id="CM037014">
    <property type="protein sequence ID" value="KAH7686134.1"/>
    <property type="molecule type" value="Genomic_DNA"/>
</dbReference>
<evidence type="ECO:0000313" key="1">
    <source>
        <dbReference type="EMBL" id="KAH7686134.1"/>
    </source>
</evidence>
<accession>A0ACB7WE84</accession>
<comment type="caution">
    <text evidence="1">The sequence shown here is derived from an EMBL/GenBank/DDBJ whole genome shotgun (WGS) entry which is preliminary data.</text>
</comment>
<name>A0ACB7WE84_DIOAL</name>
<organism evidence="1 2">
    <name type="scientific">Dioscorea alata</name>
    <name type="common">Purple yam</name>
    <dbReference type="NCBI Taxonomy" id="55571"/>
    <lineage>
        <taxon>Eukaryota</taxon>
        <taxon>Viridiplantae</taxon>
        <taxon>Streptophyta</taxon>
        <taxon>Embryophyta</taxon>
        <taxon>Tracheophyta</taxon>
        <taxon>Spermatophyta</taxon>
        <taxon>Magnoliopsida</taxon>
        <taxon>Liliopsida</taxon>
        <taxon>Dioscoreales</taxon>
        <taxon>Dioscoreaceae</taxon>
        <taxon>Dioscorea</taxon>
    </lineage>
</organism>
<protein>
    <submittedName>
        <fullName evidence="1">Uncharacterized protein</fullName>
    </submittedName>
</protein>